<dbReference type="Proteomes" id="UP000295252">
    <property type="component" value="Chromosome IX"/>
</dbReference>
<dbReference type="EMBL" id="HG739091">
    <property type="protein sequence ID" value="CDP01836.1"/>
    <property type="molecule type" value="Genomic_DNA"/>
</dbReference>
<sequence length="151" mass="16294">MQLYCPTLNYTTSANTFNSQLINGHYQHSNQALCPGGNGLGLQHLVIILGLKAVGAMVFVVTVVGIAEDLAMMTMGIGGLPSDHLIAADVITPPSDHHMVEGQEGIGQGPILLTVVLKGTMLVALDETWYQVLVSVYGENCFIDFFRLFSW</sequence>
<proteinExistence type="predicted"/>
<name>A0A068U009_COFCA</name>
<accession>A0A068U009</accession>
<reference evidence="3" key="1">
    <citation type="journal article" date="2014" name="Science">
        <title>The coffee genome provides insight into the convergent evolution of caffeine biosynthesis.</title>
        <authorList>
            <person name="Denoeud F."/>
            <person name="Carretero-Paulet L."/>
            <person name="Dereeper A."/>
            <person name="Droc G."/>
            <person name="Guyot R."/>
            <person name="Pietrella M."/>
            <person name="Zheng C."/>
            <person name="Alberti A."/>
            <person name="Anthony F."/>
            <person name="Aprea G."/>
            <person name="Aury J.M."/>
            <person name="Bento P."/>
            <person name="Bernard M."/>
            <person name="Bocs S."/>
            <person name="Campa C."/>
            <person name="Cenci A."/>
            <person name="Combes M.C."/>
            <person name="Crouzillat D."/>
            <person name="Da Silva C."/>
            <person name="Daddiego L."/>
            <person name="De Bellis F."/>
            <person name="Dussert S."/>
            <person name="Garsmeur O."/>
            <person name="Gayraud T."/>
            <person name="Guignon V."/>
            <person name="Jahn K."/>
            <person name="Jamilloux V."/>
            <person name="Joet T."/>
            <person name="Labadie K."/>
            <person name="Lan T."/>
            <person name="Leclercq J."/>
            <person name="Lepelley M."/>
            <person name="Leroy T."/>
            <person name="Li L.T."/>
            <person name="Librado P."/>
            <person name="Lopez L."/>
            <person name="Munoz A."/>
            <person name="Noel B."/>
            <person name="Pallavicini A."/>
            <person name="Perrotta G."/>
            <person name="Poncet V."/>
            <person name="Pot D."/>
            <person name="Priyono X."/>
            <person name="Rigoreau M."/>
            <person name="Rouard M."/>
            <person name="Rozas J."/>
            <person name="Tranchant-Dubreuil C."/>
            <person name="VanBuren R."/>
            <person name="Zhang Q."/>
            <person name="Andrade A.C."/>
            <person name="Argout X."/>
            <person name="Bertrand B."/>
            <person name="de Kochko A."/>
            <person name="Graziosi G."/>
            <person name="Henry R.J."/>
            <person name="Jayarama X."/>
            <person name="Ming R."/>
            <person name="Nagai C."/>
            <person name="Rounsley S."/>
            <person name="Sankoff D."/>
            <person name="Giuliano G."/>
            <person name="Albert V.A."/>
            <person name="Wincker P."/>
            <person name="Lashermes P."/>
        </authorList>
    </citation>
    <scope>NUCLEOTIDE SEQUENCE [LARGE SCALE GENOMIC DNA]</scope>
    <source>
        <strain evidence="3">cv. DH200-94</strain>
    </source>
</reference>
<keyword evidence="1" id="KW-0472">Membrane</keyword>
<dbReference type="AlphaFoldDB" id="A0A068U009"/>
<protein>
    <submittedName>
        <fullName evidence="2">Uncharacterized protein</fullName>
    </submittedName>
</protein>
<dbReference type="InParanoid" id="A0A068U009"/>
<keyword evidence="1" id="KW-0812">Transmembrane</keyword>
<evidence type="ECO:0000313" key="3">
    <source>
        <dbReference type="Proteomes" id="UP000295252"/>
    </source>
</evidence>
<keyword evidence="1" id="KW-1133">Transmembrane helix</keyword>
<gene>
    <name evidence="2" type="ORF">GSCOC_T00037008001</name>
</gene>
<evidence type="ECO:0000313" key="2">
    <source>
        <dbReference type="EMBL" id="CDP01836.1"/>
    </source>
</evidence>
<keyword evidence="3" id="KW-1185">Reference proteome</keyword>
<organism evidence="2 3">
    <name type="scientific">Coffea canephora</name>
    <name type="common">Robusta coffee</name>
    <dbReference type="NCBI Taxonomy" id="49390"/>
    <lineage>
        <taxon>Eukaryota</taxon>
        <taxon>Viridiplantae</taxon>
        <taxon>Streptophyta</taxon>
        <taxon>Embryophyta</taxon>
        <taxon>Tracheophyta</taxon>
        <taxon>Spermatophyta</taxon>
        <taxon>Magnoliopsida</taxon>
        <taxon>eudicotyledons</taxon>
        <taxon>Gunneridae</taxon>
        <taxon>Pentapetalae</taxon>
        <taxon>asterids</taxon>
        <taxon>lamiids</taxon>
        <taxon>Gentianales</taxon>
        <taxon>Rubiaceae</taxon>
        <taxon>Ixoroideae</taxon>
        <taxon>Gardenieae complex</taxon>
        <taxon>Bertiereae - Coffeeae clade</taxon>
        <taxon>Coffeeae</taxon>
        <taxon>Coffea</taxon>
    </lineage>
</organism>
<feature type="transmembrane region" description="Helical" evidence="1">
    <location>
        <begin position="45"/>
        <end position="67"/>
    </location>
</feature>
<evidence type="ECO:0000256" key="1">
    <source>
        <dbReference type="SAM" id="Phobius"/>
    </source>
</evidence>
<dbReference type="Gramene" id="CDP01836">
    <property type="protein sequence ID" value="CDP01836"/>
    <property type="gene ID" value="GSCOC_T00037008001"/>
</dbReference>